<evidence type="ECO:0000259" key="13">
    <source>
        <dbReference type="Pfam" id="PF07727"/>
    </source>
</evidence>
<gene>
    <name evidence="15" type="ORF">ARMOST_11669</name>
</gene>
<dbReference type="GO" id="GO:0016787">
    <property type="term" value="F:hydrolase activity"/>
    <property type="evidence" value="ECO:0007669"/>
    <property type="project" value="UniProtKB-KW"/>
</dbReference>
<dbReference type="AlphaFoldDB" id="A0A284RHT0"/>
<dbReference type="Pfam" id="PF07727">
    <property type="entry name" value="RVT_2"/>
    <property type="match status" value="1"/>
</dbReference>
<keyword evidence="1" id="KW-0548">Nucleotidyltransferase</keyword>
<feature type="region of interest" description="Disordered" evidence="12">
    <location>
        <begin position="294"/>
        <end position="396"/>
    </location>
</feature>
<dbReference type="GO" id="GO:0006310">
    <property type="term" value="P:DNA recombination"/>
    <property type="evidence" value="ECO:0007669"/>
    <property type="project" value="UniProtKB-KW"/>
</dbReference>
<dbReference type="CDD" id="cd09272">
    <property type="entry name" value="RNase_HI_RT_Ty1"/>
    <property type="match status" value="1"/>
</dbReference>
<keyword evidence="9" id="KW-0808">Transferase</keyword>
<dbReference type="Proteomes" id="UP000219338">
    <property type="component" value="Unassembled WGS sequence"/>
</dbReference>
<organism evidence="15 16">
    <name type="scientific">Armillaria ostoyae</name>
    <name type="common">Armillaria root rot fungus</name>
    <dbReference type="NCBI Taxonomy" id="47428"/>
    <lineage>
        <taxon>Eukaryota</taxon>
        <taxon>Fungi</taxon>
        <taxon>Dikarya</taxon>
        <taxon>Basidiomycota</taxon>
        <taxon>Agaricomycotina</taxon>
        <taxon>Agaricomycetes</taxon>
        <taxon>Agaricomycetidae</taxon>
        <taxon>Agaricales</taxon>
        <taxon>Marasmiineae</taxon>
        <taxon>Physalacriaceae</taxon>
        <taxon>Armillaria</taxon>
    </lineage>
</organism>
<dbReference type="SUPFAM" id="SSF53098">
    <property type="entry name" value="Ribonuclease H-like"/>
    <property type="match status" value="1"/>
</dbReference>
<evidence type="ECO:0000256" key="11">
    <source>
        <dbReference type="ARBA" id="ARBA00023268"/>
    </source>
</evidence>
<dbReference type="GO" id="GO:0004519">
    <property type="term" value="F:endonuclease activity"/>
    <property type="evidence" value="ECO:0007669"/>
    <property type="project" value="UniProtKB-KW"/>
</dbReference>
<dbReference type="InterPro" id="IPR036397">
    <property type="entry name" value="RNaseH_sf"/>
</dbReference>
<evidence type="ECO:0000256" key="7">
    <source>
        <dbReference type="ARBA" id="ARBA00022908"/>
    </source>
</evidence>
<keyword evidence="5" id="KW-0378">Hydrolase</keyword>
<keyword evidence="4" id="KW-0255">Endonuclease</keyword>
<evidence type="ECO:0000313" key="16">
    <source>
        <dbReference type="Proteomes" id="UP000219338"/>
    </source>
</evidence>
<evidence type="ECO:0000256" key="12">
    <source>
        <dbReference type="SAM" id="MobiDB-lite"/>
    </source>
</evidence>
<evidence type="ECO:0000256" key="6">
    <source>
        <dbReference type="ARBA" id="ARBA00022842"/>
    </source>
</evidence>
<evidence type="ECO:0000256" key="1">
    <source>
        <dbReference type="ARBA" id="ARBA00022695"/>
    </source>
</evidence>
<feature type="compositionally biased region" description="Acidic residues" evidence="12">
    <location>
        <begin position="366"/>
        <end position="375"/>
    </location>
</feature>
<dbReference type="GO" id="GO:0003964">
    <property type="term" value="F:RNA-directed DNA polymerase activity"/>
    <property type="evidence" value="ECO:0007669"/>
    <property type="project" value="UniProtKB-KW"/>
</dbReference>
<dbReference type="InterPro" id="IPR012337">
    <property type="entry name" value="RNaseH-like_sf"/>
</dbReference>
<name>A0A284RHT0_ARMOS</name>
<feature type="domain" description="Retroviral polymerase SH3-like" evidence="14">
    <location>
        <begin position="240"/>
        <end position="298"/>
    </location>
</feature>
<evidence type="ECO:0000256" key="4">
    <source>
        <dbReference type="ARBA" id="ARBA00022759"/>
    </source>
</evidence>
<evidence type="ECO:0000256" key="10">
    <source>
        <dbReference type="ARBA" id="ARBA00023172"/>
    </source>
</evidence>
<evidence type="ECO:0000256" key="8">
    <source>
        <dbReference type="ARBA" id="ARBA00022918"/>
    </source>
</evidence>
<dbReference type="STRING" id="47428.A0A284RHT0"/>
<dbReference type="PANTHER" id="PTHR42648:SF11">
    <property type="entry name" value="TRANSPOSON TY4-P GAG-POL POLYPROTEIN"/>
    <property type="match status" value="1"/>
</dbReference>
<feature type="domain" description="Reverse transcriptase Ty1/copia-type" evidence="13">
    <location>
        <begin position="443"/>
        <end position="577"/>
    </location>
</feature>
<sequence length="682" mass="76583">MPNISIAASAKRLVTMREFHNLMGHPSEAVLVTMAKYGSMLGIRVDLGTKVGFCQVCIQAKATQKPFPKISLGNETAKAYGDKVVTDAWGPADTESISGHKYSNTYQDISSREEKVYFMKKKSESYSCYQKYEPWAKVQRSAKDEFKNHLDLAGTACHLTIHDLPQSNGNAEHGNCSHLEGARAMLIKAGLLPYLWAEAVSHKVWLKNRTAHSVLEGNITPHKKVTHQKPNLSQLHEFGCTVWVKKLGQSKLQPQADARCFVSFDEESKGIQVYWPGQRRVSIEQDVYFNNEETLKPEDIKIEGETVTNPNPDATDSSPKPKSQANESEKPKVLPDTPHKCSPSPLTPLPDSPSPAPHERRVQITDDAENLEDPEPLGRGCRSRRKPEGFYNNNRLSKQSVTKHTLIIEDERSTESEAELEAKEEEWFAGLQKSIPEHLKGKQLVYKLLKPLYGSRQGANEWYNKLKGVFVQLGYQVCQSDEAIFYRFDGDKYIIVTTATDDFTIIADSDKSVSLVKKQLSKHFRMTDLSTLHWLLGIGIKRNLTARTITLDQHGYLDVIIKDMGLEDARSVTTPLEPGVDLSYDSPSISKTVLSCPCVSKPSTEWPSIFAELICQLINPTTLFSDNQSAIQLTKDSTFHARTKHIDIQFHFMHQTVILSQADIKCCSTEDMIADIFTKLLA</sequence>
<accession>A0A284RHT0</accession>
<dbReference type="Pfam" id="PF25597">
    <property type="entry name" value="SH3_retrovirus"/>
    <property type="match status" value="1"/>
</dbReference>
<dbReference type="GO" id="GO:0003676">
    <property type="term" value="F:nucleic acid binding"/>
    <property type="evidence" value="ECO:0007669"/>
    <property type="project" value="InterPro"/>
</dbReference>
<dbReference type="InterPro" id="IPR013103">
    <property type="entry name" value="RVT_2"/>
</dbReference>
<dbReference type="GO" id="GO:0015074">
    <property type="term" value="P:DNA integration"/>
    <property type="evidence" value="ECO:0007669"/>
    <property type="project" value="UniProtKB-KW"/>
</dbReference>
<feature type="compositionally biased region" description="Pro residues" evidence="12">
    <location>
        <begin position="345"/>
        <end position="356"/>
    </location>
</feature>
<feature type="compositionally biased region" description="Basic and acidic residues" evidence="12">
    <location>
        <begin position="327"/>
        <end position="339"/>
    </location>
</feature>
<dbReference type="PANTHER" id="PTHR42648">
    <property type="entry name" value="TRANSPOSASE, PUTATIVE-RELATED"/>
    <property type="match status" value="1"/>
</dbReference>
<dbReference type="GO" id="GO:0046872">
    <property type="term" value="F:metal ion binding"/>
    <property type="evidence" value="ECO:0007669"/>
    <property type="project" value="UniProtKB-KW"/>
</dbReference>
<feature type="compositionally biased region" description="Polar residues" evidence="12">
    <location>
        <begin position="306"/>
        <end position="326"/>
    </location>
</feature>
<dbReference type="InterPro" id="IPR057670">
    <property type="entry name" value="SH3_retrovirus"/>
</dbReference>
<keyword evidence="10" id="KW-0233">DNA recombination</keyword>
<keyword evidence="7" id="KW-0229">DNA integration</keyword>
<evidence type="ECO:0000313" key="15">
    <source>
        <dbReference type="EMBL" id="SJL08306.1"/>
    </source>
</evidence>
<keyword evidence="6" id="KW-0460">Magnesium</keyword>
<evidence type="ECO:0000256" key="3">
    <source>
        <dbReference type="ARBA" id="ARBA00022723"/>
    </source>
</evidence>
<dbReference type="EMBL" id="FUEG01000009">
    <property type="protein sequence ID" value="SJL08306.1"/>
    <property type="molecule type" value="Genomic_DNA"/>
</dbReference>
<protein>
    <submittedName>
        <fullName evidence="15">Uncharacterized protein</fullName>
    </submittedName>
</protein>
<evidence type="ECO:0000259" key="14">
    <source>
        <dbReference type="Pfam" id="PF25597"/>
    </source>
</evidence>
<keyword evidence="3" id="KW-0479">Metal-binding</keyword>
<keyword evidence="2" id="KW-0540">Nuclease</keyword>
<keyword evidence="8" id="KW-0695">RNA-directed DNA polymerase</keyword>
<keyword evidence="9" id="KW-0239">DNA-directed DNA polymerase</keyword>
<evidence type="ECO:0000256" key="9">
    <source>
        <dbReference type="ARBA" id="ARBA00022932"/>
    </source>
</evidence>
<feature type="compositionally biased region" description="Basic and acidic residues" evidence="12">
    <location>
        <begin position="294"/>
        <end position="304"/>
    </location>
</feature>
<dbReference type="OMA" id="TIHYELE"/>
<proteinExistence type="predicted"/>
<dbReference type="InterPro" id="IPR039537">
    <property type="entry name" value="Retrotran_Ty1/copia-like"/>
</dbReference>
<keyword evidence="11" id="KW-0511">Multifunctional enzyme</keyword>
<dbReference type="OrthoDB" id="7691805at2759"/>
<dbReference type="GO" id="GO:0003887">
    <property type="term" value="F:DNA-directed DNA polymerase activity"/>
    <property type="evidence" value="ECO:0007669"/>
    <property type="project" value="UniProtKB-KW"/>
</dbReference>
<evidence type="ECO:0000256" key="2">
    <source>
        <dbReference type="ARBA" id="ARBA00022722"/>
    </source>
</evidence>
<keyword evidence="16" id="KW-1185">Reference proteome</keyword>
<evidence type="ECO:0000256" key="5">
    <source>
        <dbReference type="ARBA" id="ARBA00022801"/>
    </source>
</evidence>
<dbReference type="Gene3D" id="3.30.420.10">
    <property type="entry name" value="Ribonuclease H-like superfamily/Ribonuclease H"/>
    <property type="match status" value="1"/>
</dbReference>
<reference evidence="16" key="1">
    <citation type="journal article" date="2017" name="Nat. Ecol. Evol.">
        <title>Genome expansion and lineage-specific genetic innovations in the forest pathogenic fungi Armillaria.</title>
        <authorList>
            <person name="Sipos G."/>
            <person name="Prasanna A.N."/>
            <person name="Walter M.C."/>
            <person name="O'Connor E."/>
            <person name="Balint B."/>
            <person name="Krizsan K."/>
            <person name="Kiss B."/>
            <person name="Hess J."/>
            <person name="Varga T."/>
            <person name="Slot J."/>
            <person name="Riley R."/>
            <person name="Boka B."/>
            <person name="Rigling D."/>
            <person name="Barry K."/>
            <person name="Lee J."/>
            <person name="Mihaltcheva S."/>
            <person name="LaButti K."/>
            <person name="Lipzen A."/>
            <person name="Waldron R."/>
            <person name="Moloney N.M."/>
            <person name="Sperisen C."/>
            <person name="Kredics L."/>
            <person name="Vagvoelgyi C."/>
            <person name="Patrignani A."/>
            <person name="Fitzpatrick D."/>
            <person name="Nagy I."/>
            <person name="Doyle S."/>
            <person name="Anderson J.B."/>
            <person name="Grigoriev I.V."/>
            <person name="Gueldener U."/>
            <person name="Muensterkoetter M."/>
            <person name="Nagy L.G."/>
        </authorList>
    </citation>
    <scope>NUCLEOTIDE SEQUENCE [LARGE SCALE GENOMIC DNA]</scope>
    <source>
        <strain evidence="16">C18/9</strain>
    </source>
</reference>